<dbReference type="EMBL" id="SNZH01000024">
    <property type="protein sequence ID" value="TDR37742.1"/>
    <property type="molecule type" value="Genomic_DNA"/>
</dbReference>
<protein>
    <submittedName>
        <fullName evidence="1">Uncharacterized protein</fullName>
    </submittedName>
</protein>
<evidence type="ECO:0000313" key="1">
    <source>
        <dbReference type="EMBL" id="TDR37742.1"/>
    </source>
</evidence>
<keyword evidence="2" id="KW-1185">Reference proteome</keyword>
<evidence type="ECO:0000313" key="2">
    <source>
        <dbReference type="Proteomes" id="UP000295293"/>
    </source>
</evidence>
<gene>
    <name evidence="1" type="ORF">DFR29_12439</name>
</gene>
<name>A0A4R6YKS7_9GAMM</name>
<reference evidence="1 2" key="1">
    <citation type="submission" date="2019-03" db="EMBL/GenBank/DDBJ databases">
        <title>Genomic Encyclopedia of Type Strains, Phase IV (KMG-IV): sequencing the most valuable type-strain genomes for metagenomic binning, comparative biology and taxonomic classification.</title>
        <authorList>
            <person name="Goeker M."/>
        </authorList>
    </citation>
    <scope>NUCLEOTIDE SEQUENCE [LARGE SCALE GENOMIC DNA]</scope>
    <source>
        <strain evidence="1 2">DSM 21667</strain>
    </source>
</reference>
<dbReference type="AlphaFoldDB" id="A0A4R6YKS7"/>
<organism evidence="1 2">
    <name type="scientific">Tahibacter aquaticus</name>
    <dbReference type="NCBI Taxonomy" id="520092"/>
    <lineage>
        <taxon>Bacteria</taxon>
        <taxon>Pseudomonadati</taxon>
        <taxon>Pseudomonadota</taxon>
        <taxon>Gammaproteobacteria</taxon>
        <taxon>Lysobacterales</taxon>
        <taxon>Rhodanobacteraceae</taxon>
        <taxon>Tahibacter</taxon>
    </lineage>
</organism>
<accession>A0A4R6YKS7</accession>
<comment type="caution">
    <text evidence="1">The sequence shown here is derived from an EMBL/GenBank/DDBJ whole genome shotgun (WGS) entry which is preliminary data.</text>
</comment>
<proteinExistence type="predicted"/>
<dbReference type="Proteomes" id="UP000295293">
    <property type="component" value="Unassembled WGS sequence"/>
</dbReference>
<sequence>MQDAKVEMLHCGIEIDRRLLEGLFGFNDAINRAPHGGRFPGVYALGDSDEFEKNLGSTDPINRE</sequence>